<evidence type="ECO:0000256" key="3">
    <source>
        <dbReference type="ARBA" id="ARBA00022840"/>
    </source>
</evidence>
<dbReference type="PANTHER" id="PTHR35372:SF2">
    <property type="entry name" value="SF3 HELICASE DOMAIN-CONTAINING PROTEIN"/>
    <property type="match status" value="1"/>
</dbReference>
<proteinExistence type="predicted"/>
<dbReference type="InterPro" id="IPR027417">
    <property type="entry name" value="P-loop_NTPase"/>
</dbReference>
<dbReference type="GO" id="GO:0016787">
    <property type="term" value="F:hydrolase activity"/>
    <property type="evidence" value="ECO:0007669"/>
    <property type="project" value="UniProtKB-KW"/>
</dbReference>
<keyword evidence="1" id="KW-0547">Nucleotide-binding</keyword>
<dbReference type="Gene3D" id="3.40.50.300">
    <property type="entry name" value="P-loop containing nucleotide triphosphate hydrolases"/>
    <property type="match status" value="1"/>
</dbReference>
<dbReference type="InterPro" id="IPR045455">
    <property type="entry name" value="NrS-1_pol-like_helicase"/>
</dbReference>
<dbReference type="InterPro" id="IPR014015">
    <property type="entry name" value="Helicase_SF3_DNA-vir"/>
</dbReference>
<keyword evidence="2" id="KW-0378">Hydrolase</keyword>
<dbReference type="InterPro" id="IPR014818">
    <property type="entry name" value="Phage/plasmid_primase_P4_C"/>
</dbReference>
<sequence length="630" mass="71432">MPFNFYQATQAQAKGEFVFWVEGEPVADSLKESGLVAITTLGGSSGYKSEQYRNLLDPGLLVICPDRDKCGLKYAEAVAADYPGSLWLYAFPDSPLWQRLPKDGGLDLFDWIRELKTKGLSNQEIEDCLRDSIEEWREFTSENQTEVLTQTAKSEVWSQSGLAAEFVSQFSNKFRYCLETENWYVYDSGVWKICKTRVIERALIRLIKSTTNQTFKTDLIRGAAYLAQVELLERAWLTDRKYLPLVNSVLNLETRKLEPHSPDFDLRWQLPYDFLPQAQCPKIIAWLTQTVGGDLALVEILRAYLNAILLGRTDLQKYLELIGPGGTGKSTYIRFAQALVGLINSFTTELKRLETNRFETAGLVDKRLAVITDSEHYGGTVSVLKAITGQDSIPIERKYQNVGDSYTPECLVIVAANETIQSGDYTSGLARRRLTVPFLNRVPSDKQKTLISFVKGKVTGDFASELPGLLNWVLELSDEEVATLIRAADTDSEVLRKYKADTLINSNPIAAWVDECLIFDPIEKTYVGLGKKSRQSFGDKDSRYVYQDFYEFWESKIYPNYCQHCLDSGVKILGIKRFVPLLKDLLENQLGWQVSHAKDMEGHYFLGVRIRKPKDSIPRPISETLVCANF</sequence>
<reference evidence="6" key="1">
    <citation type="submission" date="2023-07" db="EMBL/GenBank/DDBJ databases">
        <authorList>
            <person name="Luz R."/>
            <person name="Cordeiro R."/>
            <person name="Fonseca A."/>
            <person name="Goncalves V."/>
        </authorList>
    </citation>
    <scope>NUCLEOTIDE SEQUENCE [LARGE SCALE GENOMIC DNA]</scope>
    <source>
        <strain evidence="6">BACA0444</strain>
    </source>
</reference>
<evidence type="ECO:0000256" key="1">
    <source>
        <dbReference type="ARBA" id="ARBA00022741"/>
    </source>
</evidence>
<dbReference type="NCBIfam" id="TIGR01613">
    <property type="entry name" value="primase_Cterm"/>
    <property type="match status" value="1"/>
</dbReference>
<dbReference type="PANTHER" id="PTHR35372">
    <property type="entry name" value="ATP BINDING PROTEIN-RELATED"/>
    <property type="match status" value="1"/>
</dbReference>
<dbReference type="EMBL" id="JAVMIP010000008">
    <property type="protein sequence ID" value="MDS3860996.1"/>
    <property type="molecule type" value="Genomic_DNA"/>
</dbReference>
<dbReference type="GO" id="GO:0005524">
    <property type="term" value="F:ATP binding"/>
    <property type="evidence" value="ECO:0007669"/>
    <property type="project" value="UniProtKB-KW"/>
</dbReference>
<evidence type="ECO:0000256" key="2">
    <source>
        <dbReference type="ARBA" id="ARBA00022801"/>
    </source>
</evidence>
<comment type="caution">
    <text evidence="5">The sequence shown here is derived from an EMBL/GenBank/DDBJ whole genome shotgun (WGS) entry which is preliminary data.</text>
</comment>
<dbReference type="Proteomes" id="UP001268256">
    <property type="component" value="Unassembled WGS sequence"/>
</dbReference>
<dbReference type="SMART" id="SM00885">
    <property type="entry name" value="D5_N"/>
    <property type="match status" value="1"/>
</dbReference>
<dbReference type="Pfam" id="PF19263">
    <property type="entry name" value="DUF5906"/>
    <property type="match status" value="1"/>
</dbReference>
<evidence type="ECO:0000259" key="4">
    <source>
        <dbReference type="PROSITE" id="PS51206"/>
    </source>
</evidence>
<accession>A0AAE4JWF5</accession>
<dbReference type="PROSITE" id="PS51206">
    <property type="entry name" value="SF3_HELICASE_1"/>
    <property type="match status" value="1"/>
</dbReference>
<gene>
    <name evidence="5" type="ORF">RIF25_09260</name>
</gene>
<dbReference type="InterPro" id="IPR051620">
    <property type="entry name" value="ORF904-like_C"/>
</dbReference>
<keyword evidence="3" id="KW-0067">ATP-binding</keyword>
<dbReference type="AlphaFoldDB" id="A0AAE4JWF5"/>
<dbReference type="RefSeq" id="WP_322878253.1">
    <property type="nucleotide sequence ID" value="NZ_JAVMIP010000008.1"/>
</dbReference>
<keyword evidence="6" id="KW-1185">Reference proteome</keyword>
<dbReference type="SUPFAM" id="SSF52540">
    <property type="entry name" value="P-loop containing nucleoside triphosphate hydrolases"/>
    <property type="match status" value="1"/>
</dbReference>
<feature type="domain" description="SF3 helicase" evidence="4">
    <location>
        <begin position="299"/>
        <end position="451"/>
    </location>
</feature>
<organism evidence="5 6">
    <name type="scientific">Pseudocalidococcus azoricus BACA0444</name>
    <dbReference type="NCBI Taxonomy" id="2918990"/>
    <lineage>
        <taxon>Bacteria</taxon>
        <taxon>Bacillati</taxon>
        <taxon>Cyanobacteriota</taxon>
        <taxon>Cyanophyceae</taxon>
        <taxon>Acaryochloridales</taxon>
        <taxon>Thermosynechococcaceae</taxon>
        <taxon>Pseudocalidococcus</taxon>
        <taxon>Pseudocalidococcus azoricus</taxon>
    </lineage>
</organism>
<dbReference type="Pfam" id="PF08706">
    <property type="entry name" value="D5_N"/>
    <property type="match status" value="1"/>
</dbReference>
<dbReference type="InterPro" id="IPR006500">
    <property type="entry name" value="Helicase_put_C_phage/plasmid"/>
</dbReference>
<name>A0AAE4JWF5_9CYAN</name>
<evidence type="ECO:0000313" key="6">
    <source>
        <dbReference type="Proteomes" id="UP001268256"/>
    </source>
</evidence>
<evidence type="ECO:0000313" key="5">
    <source>
        <dbReference type="EMBL" id="MDS3860996.1"/>
    </source>
</evidence>
<protein>
    <submittedName>
        <fullName evidence="5">Phage/plasmid primase, P4 family</fullName>
    </submittedName>
</protein>